<dbReference type="GO" id="GO:0022857">
    <property type="term" value="F:transmembrane transporter activity"/>
    <property type="evidence" value="ECO:0007669"/>
    <property type="project" value="TreeGrafter"/>
</dbReference>
<name>X1DNX5_9ZZZZ</name>
<dbReference type="InterPro" id="IPR051014">
    <property type="entry name" value="Cation_Transport_ATPase_IB"/>
</dbReference>
<reference evidence="3" key="1">
    <citation type="journal article" date="2014" name="Front. Microbiol.">
        <title>High frequency of phylogenetically diverse reductive dehalogenase-homologous genes in deep subseafloor sedimentary metagenomes.</title>
        <authorList>
            <person name="Kawai M."/>
            <person name="Futagami T."/>
            <person name="Toyoda A."/>
            <person name="Takaki Y."/>
            <person name="Nishi S."/>
            <person name="Hori S."/>
            <person name="Arai W."/>
            <person name="Tsubouchi T."/>
            <person name="Morono Y."/>
            <person name="Uchiyama I."/>
            <person name="Ito T."/>
            <person name="Fujiyama A."/>
            <person name="Inagaki F."/>
            <person name="Takami H."/>
        </authorList>
    </citation>
    <scope>NUCLEOTIDE SEQUENCE</scope>
    <source>
        <strain evidence="3">Expedition CK06-06</strain>
    </source>
</reference>
<feature type="transmembrane region" description="Helical" evidence="2">
    <location>
        <begin position="40"/>
        <end position="60"/>
    </location>
</feature>
<dbReference type="AlphaFoldDB" id="X1DNX5"/>
<dbReference type="GO" id="GO:0016020">
    <property type="term" value="C:membrane"/>
    <property type="evidence" value="ECO:0007669"/>
    <property type="project" value="TreeGrafter"/>
</dbReference>
<keyword evidence="2" id="KW-0812">Transmembrane</keyword>
<keyword evidence="2" id="KW-0472">Membrane</keyword>
<keyword evidence="2" id="KW-1133">Transmembrane helix</keyword>
<evidence type="ECO:0008006" key="4">
    <source>
        <dbReference type="Google" id="ProtNLM"/>
    </source>
</evidence>
<organism evidence="3">
    <name type="scientific">marine sediment metagenome</name>
    <dbReference type="NCBI Taxonomy" id="412755"/>
    <lineage>
        <taxon>unclassified sequences</taxon>
        <taxon>metagenomes</taxon>
        <taxon>ecological metagenomes</taxon>
    </lineage>
</organism>
<dbReference type="EMBL" id="BART01033679">
    <property type="protein sequence ID" value="GAH09945.1"/>
    <property type="molecule type" value="Genomic_DNA"/>
</dbReference>
<protein>
    <recommendedName>
        <fullName evidence="4">Heavy metal translocating P-type ATPase</fullName>
    </recommendedName>
</protein>
<proteinExistence type="inferred from homology"/>
<dbReference type="PANTHER" id="PTHR48085">
    <property type="entry name" value="CADMIUM/ZINC-TRANSPORTING ATPASE HMA2-RELATED"/>
    <property type="match status" value="1"/>
</dbReference>
<evidence type="ECO:0000313" key="3">
    <source>
        <dbReference type="EMBL" id="GAH09945.1"/>
    </source>
</evidence>
<comment type="similarity">
    <text evidence="1">Belongs to the cation transport ATPase (P-type) (TC 3.A.3) family. Type IB subfamily.</text>
</comment>
<feature type="transmembrane region" description="Helical" evidence="2">
    <location>
        <begin position="12"/>
        <end position="34"/>
    </location>
</feature>
<gene>
    <name evidence="3" type="ORF">S01H4_57790</name>
</gene>
<sequence>HYLITVSRKAMRVIVQNITLAILIKVILFVLSYFGFIDLWMAVLIGDMGVSLFVIFNAVLRVKGKRMTHQYCDDDLCEIDLGSNNPNETKTIS</sequence>
<comment type="caution">
    <text evidence="3">The sequence shown here is derived from an EMBL/GenBank/DDBJ whole genome shotgun (WGS) entry which is preliminary data.</text>
</comment>
<accession>X1DNX5</accession>
<dbReference type="PANTHER" id="PTHR48085:SF5">
    <property type="entry name" value="CADMIUM_ZINC-TRANSPORTING ATPASE HMA4-RELATED"/>
    <property type="match status" value="1"/>
</dbReference>
<feature type="non-terminal residue" evidence="3">
    <location>
        <position position="1"/>
    </location>
</feature>
<evidence type="ECO:0000256" key="2">
    <source>
        <dbReference type="SAM" id="Phobius"/>
    </source>
</evidence>
<evidence type="ECO:0000256" key="1">
    <source>
        <dbReference type="ARBA" id="ARBA00006024"/>
    </source>
</evidence>